<gene>
    <name evidence="3" type="ORF">DW672_07570</name>
    <name evidence="2" type="ORF">DXD17_01880</name>
</gene>
<protein>
    <submittedName>
        <fullName evidence="2">DUF624 domain-containing protein</fullName>
    </submittedName>
</protein>
<keyword evidence="1" id="KW-0812">Transmembrane</keyword>
<evidence type="ECO:0000313" key="5">
    <source>
        <dbReference type="Proteomes" id="UP000284902"/>
    </source>
</evidence>
<comment type="caution">
    <text evidence="2">The sequence shown here is derived from an EMBL/GenBank/DDBJ whole genome shotgun (WGS) entry which is preliminary data.</text>
</comment>
<keyword evidence="1" id="KW-0472">Membrane</keyword>
<dbReference type="Proteomes" id="UP000260793">
    <property type="component" value="Unassembled WGS sequence"/>
</dbReference>
<dbReference type="Pfam" id="PF04854">
    <property type="entry name" value="DUF624"/>
    <property type="match status" value="1"/>
</dbReference>
<dbReference type="EMBL" id="QSQN01000003">
    <property type="protein sequence ID" value="RGK42465.1"/>
    <property type="molecule type" value="Genomic_DNA"/>
</dbReference>
<proteinExistence type="predicted"/>
<evidence type="ECO:0000313" key="3">
    <source>
        <dbReference type="EMBL" id="RHF60462.1"/>
    </source>
</evidence>
<accession>A0A3E4LYY4</accession>
<evidence type="ECO:0000313" key="4">
    <source>
        <dbReference type="Proteomes" id="UP000260793"/>
    </source>
</evidence>
<organism evidence="2 4">
    <name type="scientific">[Ruminococcus] lactaris</name>
    <dbReference type="NCBI Taxonomy" id="46228"/>
    <lineage>
        <taxon>Bacteria</taxon>
        <taxon>Bacillati</taxon>
        <taxon>Bacillota</taxon>
        <taxon>Clostridia</taxon>
        <taxon>Lachnospirales</taxon>
        <taxon>Lachnospiraceae</taxon>
        <taxon>Mediterraneibacter</taxon>
    </lineage>
</organism>
<feature type="transmembrane region" description="Helical" evidence="1">
    <location>
        <begin position="147"/>
        <end position="168"/>
    </location>
</feature>
<feature type="transmembrane region" description="Helical" evidence="1">
    <location>
        <begin position="75"/>
        <end position="94"/>
    </location>
</feature>
<reference evidence="4 5" key="1">
    <citation type="submission" date="2018-08" db="EMBL/GenBank/DDBJ databases">
        <title>A genome reference for cultivated species of the human gut microbiota.</title>
        <authorList>
            <person name="Zou Y."/>
            <person name="Xue W."/>
            <person name="Luo G."/>
        </authorList>
    </citation>
    <scope>NUCLEOTIDE SEQUENCE [LARGE SCALE GENOMIC DNA]</scope>
    <source>
        <strain evidence="3 5">AM25-1LB</strain>
        <strain evidence="2 4">TF11-7</strain>
    </source>
</reference>
<evidence type="ECO:0000256" key="1">
    <source>
        <dbReference type="SAM" id="Phobius"/>
    </source>
</evidence>
<dbReference type="AlphaFoldDB" id="A0A3E4LYY4"/>
<dbReference type="EMBL" id="QRHG01000016">
    <property type="protein sequence ID" value="RHF60462.1"/>
    <property type="molecule type" value="Genomic_DNA"/>
</dbReference>
<dbReference type="RefSeq" id="WP_023920849.1">
    <property type="nucleotide sequence ID" value="NZ_CAJMJQ010000060.1"/>
</dbReference>
<sequence>MRLDVTDNPVISGMSRIFDMMCLNVLWLVCSLPIFTIGASTTAMYTVMLKVVKNEEGYIVKGFFKAFKENFKKSTIIWLILLVIGGFLGADLYLTSSAKGSVGMALRAIFAALELLVLAVGIYAFGLTARYENSIKGTIRNALTLTLARFPSSILMVAIMIALIGISIWNLQLITFALPFWALFGVSIIFWINSKLLRRIFAGIEDHTEEEVEE</sequence>
<name>A0A3E4LYY4_9FIRM</name>
<dbReference type="InterPro" id="IPR006938">
    <property type="entry name" value="DUF624"/>
</dbReference>
<feature type="transmembrane region" description="Helical" evidence="1">
    <location>
        <begin position="174"/>
        <end position="192"/>
    </location>
</feature>
<feature type="transmembrane region" description="Helical" evidence="1">
    <location>
        <begin position="106"/>
        <end position="126"/>
    </location>
</feature>
<feature type="transmembrane region" description="Helical" evidence="1">
    <location>
        <begin position="25"/>
        <end position="47"/>
    </location>
</feature>
<evidence type="ECO:0000313" key="2">
    <source>
        <dbReference type="EMBL" id="RGK42465.1"/>
    </source>
</evidence>
<keyword evidence="1" id="KW-1133">Transmembrane helix</keyword>
<dbReference type="Proteomes" id="UP000284902">
    <property type="component" value="Unassembled WGS sequence"/>
</dbReference>